<gene>
    <name evidence="2" type="ORF">BEWA_035340</name>
</gene>
<dbReference type="VEuPathDB" id="PiroplasmaDB:BEWA_035340"/>
<comment type="caution">
    <text evidence="2">The sequence shown here is derived from an EMBL/GenBank/DDBJ whole genome shotgun (WGS) entry which is preliminary data.</text>
</comment>
<evidence type="ECO:0000313" key="3">
    <source>
        <dbReference type="Proteomes" id="UP000031512"/>
    </source>
</evidence>
<feature type="region of interest" description="Disordered" evidence="1">
    <location>
        <begin position="114"/>
        <end position="147"/>
    </location>
</feature>
<organism evidence="2 3">
    <name type="scientific">Theileria equi strain WA</name>
    <dbReference type="NCBI Taxonomy" id="1537102"/>
    <lineage>
        <taxon>Eukaryota</taxon>
        <taxon>Sar</taxon>
        <taxon>Alveolata</taxon>
        <taxon>Apicomplexa</taxon>
        <taxon>Aconoidasida</taxon>
        <taxon>Piroplasmida</taxon>
        <taxon>Theileriidae</taxon>
        <taxon>Theileria</taxon>
    </lineage>
</organism>
<protein>
    <submittedName>
        <fullName evidence="2">Uncharacterized protein</fullName>
    </submittedName>
</protein>
<dbReference type="AlphaFoldDB" id="L1LEA4"/>
<dbReference type="KEGG" id="beq:BEWA_035340"/>
<evidence type="ECO:0000313" key="2">
    <source>
        <dbReference type="EMBL" id="EKX73498.1"/>
    </source>
</evidence>
<evidence type="ECO:0000256" key="1">
    <source>
        <dbReference type="SAM" id="MobiDB-lite"/>
    </source>
</evidence>
<accession>L1LEA4</accession>
<proteinExistence type="predicted"/>
<reference evidence="2 3" key="1">
    <citation type="journal article" date="2012" name="BMC Genomics">
        <title>Comparative genomic analysis and phylogenetic position of Theileria equi.</title>
        <authorList>
            <person name="Kappmeyer L.S."/>
            <person name="Thiagarajan M."/>
            <person name="Herndon D.R."/>
            <person name="Ramsay J.D."/>
            <person name="Caler E."/>
            <person name="Djikeng A."/>
            <person name="Gillespie J.J."/>
            <person name="Lau A.O."/>
            <person name="Roalson E.H."/>
            <person name="Silva J.C."/>
            <person name="Silva M.G."/>
            <person name="Suarez C.E."/>
            <person name="Ueti M.W."/>
            <person name="Nene V.M."/>
            <person name="Mealey R.H."/>
            <person name="Knowles D.P."/>
            <person name="Brayton K.A."/>
        </authorList>
    </citation>
    <scope>NUCLEOTIDE SEQUENCE [LARGE SCALE GENOMIC DNA]</scope>
    <source>
        <strain evidence="2 3">WA</strain>
    </source>
</reference>
<dbReference type="EMBL" id="ACOU01000002">
    <property type="protein sequence ID" value="EKX73498.1"/>
    <property type="molecule type" value="Genomic_DNA"/>
</dbReference>
<dbReference type="RefSeq" id="XP_004832950.1">
    <property type="nucleotide sequence ID" value="XM_004832893.1"/>
</dbReference>
<name>L1LEA4_THEEQ</name>
<sequence>MSQISQKSMMWQASKSWSMLADTLGELSEPDTVSKLLSNTTNDMEEALRSINEGNVEQNKTTFLAVRESQNFLDGLALRQSPGEVSTALETIEFTIRNKVSNMGTMVDTLDESTGTMEASEAKVGSAKVNESSGDSEDADSRDQSNNSVHCVLSIGPLWSHSSIDTSPTVRNLSDGSH</sequence>
<dbReference type="GeneID" id="15807902"/>
<keyword evidence="3" id="KW-1185">Reference proteome</keyword>
<dbReference type="Proteomes" id="UP000031512">
    <property type="component" value="Unassembled WGS sequence"/>
</dbReference>